<sequence length="446" mass="47715">MIQYDVAFIGSGRATWQAAITLRKAGQSVVLITKAPNADSGNDTQRLLDDPTLITPVAQHQDSQTTDLSWQSFTADKRQVNAALSDQMTARFAQLGIAVIHGTGILMGQHMIQIGKQKILAINIVLGTGQHATKPEIAGKEFLHDRQDFLSLDRLPAHLTIIGAGVMALEFASLALQLGTMVTILTHGSRAAKAFAPRYVTKLLIHLRAAGADIRFHEPVKTVAATTDGYTVTTESGLTVQTDYVLAATGRHPNVSRLGLENAGIHTNRQGIIVDDHLRANGANIYAIGNVVAKSVAKLTTTTTFEANYIAAQILGKTAAISYPTTPSVLLTLPRIAQVGMRAAEAAGNTNYHIVRVPYGKRLKGETAAEMTVVLDNTQHLVGADLYGMAAPDLATILTMVINQRLTATDLTPMLSALPTPIQGILETLLPYLTPAMTENVVRLDA</sequence>
<dbReference type="SUPFAM" id="SSF51905">
    <property type="entry name" value="FAD/NAD(P)-binding domain"/>
    <property type="match status" value="1"/>
</dbReference>
<dbReference type="PRINTS" id="PR00368">
    <property type="entry name" value="FADPNR"/>
</dbReference>
<keyword evidence="3" id="KW-0274">FAD</keyword>
<evidence type="ECO:0000259" key="5">
    <source>
        <dbReference type="Pfam" id="PF07992"/>
    </source>
</evidence>
<dbReference type="EMBL" id="AZFS01000060">
    <property type="protein sequence ID" value="KRL94111.1"/>
    <property type="molecule type" value="Genomic_DNA"/>
</dbReference>
<evidence type="ECO:0000313" key="7">
    <source>
        <dbReference type="Proteomes" id="UP000051580"/>
    </source>
</evidence>
<dbReference type="Gene3D" id="3.50.50.60">
    <property type="entry name" value="FAD/NAD(P)-binding domain"/>
    <property type="match status" value="2"/>
</dbReference>
<accession>A0A0R1ULG0</accession>
<dbReference type="GO" id="GO:0016491">
    <property type="term" value="F:oxidoreductase activity"/>
    <property type="evidence" value="ECO:0007669"/>
    <property type="project" value="InterPro"/>
</dbReference>
<dbReference type="RefSeq" id="WP_057734407.1">
    <property type="nucleotide sequence ID" value="NZ_AZFS01000060.1"/>
</dbReference>
<keyword evidence="7" id="KW-1185">Reference proteome</keyword>
<proteinExistence type="predicted"/>
<organism evidence="6 7">
    <name type="scientific">Levilactobacillus hammesii DSM 16381</name>
    <dbReference type="NCBI Taxonomy" id="1423753"/>
    <lineage>
        <taxon>Bacteria</taxon>
        <taxon>Bacillati</taxon>
        <taxon>Bacillota</taxon>
        <taxon>Bacilli</taxon>
        <taxon>Lactobacillales</taxon>
        <taxon>Lactobacillaceae</taxon>
        <taxon>Levilactobacillus</taxon>
    </lineage>
</organism>
<dbReference type="PRINTS" id="PR00411">
    <property type="entry name" value="PNDRDTASEI"/>
</dbReference>
<dbReference type="AlphaFoldDB" id="A0A0R1ULG0"/>
<dbReference type="Proteomes" id="UP000051580">
    <property type="component" value="Unassembled WGS sequence"/>
</dbReference>
<dbReference type="PANTHER" id="PTHR43014:SF5">
    <property type="entry name" value="GLUTATHIONE REDUCTASE (NADPH)"/>
    <property type="match status" value="1"/>
</dbReference>
<dbReference type="InterPro" id="IPR004099">
    <property type="entry name" value="Pyr_nucl-diS_OxRdtase_dimer"/>
</dbReference>
<dbReference type="STRING" id="1423753.FD28_GL000660"/>
<name>A0A0R1ULG0_9LACO</name>
<feature type="domain" description="FAD/NAD(P)-binding" evidence="5">
    <location>
        <begin position="4"/>
        <end position="299"/>
    </location>
</feature>
<evidence type="ECO:0000313" key="6">
    <source>
        <dbReference type="EMBL" id="KRL94111.1"/>
    </source>
</evidence>
<evidence type="ECO:0000256" key="1">
    <source>
        <dbReference type="ARBA" id="ARBA00001974"/>
    </source>
</evidence>
<dbReference type="Pfam" id="PF02852">
    <property type="entry name" value="Pyr_redox_dim"/>
    <property type="match status" value="1"/>
</dbReference>
<dbReference type="PATRIC" id="fig|1423753.3.peg.691"/>
<dbReference type="InterPro" id="IPR023753">
    <property type="entry name" value="FAD/NAD-binding_dom"/>
</dbReference>
<evidence type="ECO:0000259" key="4">
    <source>
        <dbReference type="Pfam" id="PF02852"/>
    </source>
</evidence>
<protein>
    <submittedName>
        <fullName evidence="6">Glutathione reductase</fullName>
    </submittedName>
</protein>
<comment type="cofactor">
    <cofactor evidence="1">
        <name>FAD</name>
        <dbReference type="ChEBI" id="CHEBI:57692"/>
    </cofactor>
</comment>
<dbReference type="PANTHER" id="PTHR43014">
    <property type="entry name" value="MERCURIC REDUCTASE"/>
    <property type="match status" value="1"/>
</dbReference>
<evidence type="ECO:0000256" key="2">
    <source>
        <dbReference type="ARBA" id="ARBA00022630"/>
    </source>
</evidence>
<dbReference type="SUPFAM" id="SSF55424">
    <property type="entry name" value="FAD/NAD-linked reductases, dimerisation (C-terminal) domain"/>
    <property type="match status" value="1"/>
</dbReference>
<dbReference type="InterPro" id="IPR036188">
    <property type="entry name" value="FAD/NAD-bd_sf"/>
</dbReference>
<feature type="domain" description="Pyridine nucleotide-disulphide oxidoreductase dimerisation" evidence="4">
    <location>
        <begin position="326"/>
        <end position="420"/>
    </location>
</feature>
<reference evidence="6 7" key="1">
    <citation type="journal article" date="2015" name="Genome Announc.">
        <title>Expanding the biotechnology potential of lactobacilli through comparative genomics of 213 strains and associated genera.</title>
        <authorList>
            <person name="Sun Z."/>
            <person name="Harris H.M."/>
            <person name="McCann A."/>
            <person name="Guo C."/>
            <person name="Argimon S."/>
            <person name="Zhang W."/>
            <person name="Yang X."/>
            <person name="Jeffery I.B."/>
            <person name="Cooney J.C."/>
            <person name="Kagawa T.F."/>
            <person name="Liu W."/>
            <person name="Song Y."/>
            <person name="Salvetti E."/>
            <person name="Wrobel A."/>
            <person name="Rasinkangas P."/>
            <person name="Parkhill J."/>
            <person name="Rea M.C."/>
            <person name="O'Sullivan O."/>
            <person name="Ritari J."/>
            <person name="Douillard F.P."/>
            <person name="Paul Ross R."/>
            <person name="Yang R."/>
            <person name="Briner A.E."/>
            <person name="Felis G.E."/>
            <person name="de Vos W.M."/>
            <person name="Barrangou R."/>
            <person name="Klaenhammer T.R."/>
            <person name="Caufield P.W."/>
            <person name="Cui Y."/>
            <person name="Zhang H."/>
            <person name="O'Toole P.W."/>
        </authorList>
    </citation>
    <scope>NUCLEOTIDE SEQUENCE [LARGE SCALE GENOMIC DNA]</scope>
    <source>
        <strain evidence="6 7">DSM 16381</strain>
    </source>
</reference>
<comment type="caution">
    <text evidence="6">The sequence shown here is derived from an EMBL/GenBank/DDBJ whole genome shotgun (WGS) entry which is preliminary data.</text>
</comment>
<gene>
    <name evidence="6" type="ORF">FD28_GL000660</name>
</gene>
<dbReference type="Pfam" id="PF07992">
    <property type="entry name" value="Pyr_redox_2"/>
    <property type="match status" value="1"/>
</dbReference>
<evidence type="ECO:0000256" key="3">
    <source>
        <dbReference type="ARBA" id="ARBA00022827"/>
    </source>
</evidence>
<dbReference type="InterPro" id="IPR016156">
    <property type="entry name" value="FAD/NAD-linked_Rdtase_dimer_sf"/>
</dbReference>
<keyword evidence="2" id="KW-0285">Flavoprotein</keyword>
<dbReference type="Gene3D" id="3.30.390.30">
    <property type="match status" value="1"/>
</dbReference>
<dbReference type="OrthoDB" id="2272035at2"/>